<comment type="similarity">
    <text evidence="1 10">Belongs to the class-I aminoacyl-tRNA synthetase family. IleS type 1 subfamily.</text>
</comment>
<comment type="domain">
    <text evidence="10">IleRS has two distinct active sites: one for aminoacylation and one for editing. The misactivated valine is translocated from the active site to the editing site, which sterically excludes the correctly activated isoleucine. The single editing site contains two valyl binding pockets, one specific for each substrate (Val-AMP or Val-tRNA(Ile)).</text>
</comment>
<feature type="domain" description="Aminoacyl-tRNA synthetase class Ia" evidence="12">
    <location>
        <begin position="29"/>
        <end position="676"/>
    </location>
</feature>
<proteinExistence type="inferred from homology"/>
<feature type="binding site" evidence="10">
    <location>
        <position position="596"/>
    </location>
    <ligand>
        <name>L-isoleucyl-5'-AMP</name>
        <dbReference type="ChEBI" id="CHEBI:178002"/>
    </ligand>
</feature>
<dbReference type="InterPro" id="IPR033708">
    <property type="entry name" value="Anticodon_Ile_BEm"/>
</dbReference>
<dbReference type="InterPro" id="IPR002301">
    <property type="entry name" value="Ile-tRNA-ligase"/>
</dbReference>
<dbReference type="InterPro" id="IPR009008">
    <property type="entry name" value="Val/Leu/Ile-tRNA-synth_edit"/>
</dbReference>
<evidence type="ECO:0000256" key="7">
    <source>
        <dbReference type="ARBA" id="ARBA00023146"/>
    </source>
</evidence>
<comment type="cofactor">
    <cofactor evidence="10">
        <name>Zn(2+)</name>
        <dbReference type="ChEBI" id="CHEBI:29105"/>
    </cofactor>
    <text evidence="10">Binds 1 zinc ion per subunit.</text>
</comment>
<dbReference type="EC" id="6.1.1.5" evidence="10"/>
<evidence type="ECO:0000256" key="10">
    <source>
        <dbReference type="HAMAP-Rule" id="MF_02002"/>
    </source>
</evidence>
<gene>
    <name evidence="10 15" type="primary">ileS</name>
    <name evidence="15" type="ORF">AMPC_28450</name>
</gene>
<keyword evidence="10" id="KW-0479">Metal-binding</keyword>
<evidence type="ECO:0000256" key="2">
    <source>
        <dbReference type="ARBA" id="ARBA00022490"/>
    </source>
</evidence>
<dbReference type="Pfam" id="PF06827">
    <property type="entry name" value="zf-FPG_IleRS"/>
    <property type="match status" value="1"/>
</dbReference>
<dbReference type="SUPFAM" id="SSF47323">
    <property type="entry name" value="Anticodon-binding domain of a subclass of class I aminoacyl-tRNA synthetases"/>
    <property type="match status" value="1"/>
</dbReference>
<protein>
    <recommendedName>
        <fullName evidence="10">Isoleucine--tRNA ligase</fullName>
        <ecNumber evidence="10">6.1.1.5</ecNumber>
    </recommendedName>
    <alternativeName>
        <fullName evidence="10">Isoleucyl-tRNA synthetase</fullName>
        <shortName evidence="10">IleRS</shortName>
    </alternativeName>
</protein>
<evidence type="ECO:0000256" key="5">
    <source>
        <dbReference type="ARBA" id="ARBA00022840"/>
    </source>
</evidence>
<comment type="function">
    <text evidence="8 10">Catalyzes the attachment of isoleucine to tRNA(Ile). As IleRS can inadvertently accommodate and process structurally similar amino acids such as valine, to avoid such errors it has two additional distinct tRNA(Ile)-dependent editing activities. One activity is designated as 'pretransfer' editing and involves the hydrolysis of activated Val-AMP. The other activity is designated 'posttransfer' editing and involves deacylation of mischarged Val-tRNA(Ile).</text>
</comment>
<name>A0ABM7XCZ3_9BACT</name>
<keyword evidence="2 10" id="KW-0963">Cytoplasm</keyword>
<evidence type="ECO:0000313" key="16">
    <source>
        <dbReference type="Proteomes" id="UP001162734"/>
    </source>
</evidence>
<dbReference type="InterPro" id="IPR014729">
    <property type="entry name" value="Rossmann-like_a/b/a_fold"/>
</dbReference>
<feature type="coiled-coil region" evidence="11">
    <location>
        <begin position="835"/>
        <end position="862"/>
    </location>
</feature>
<keyword evidence="3 10" id="KW-0436">Ligase</keyword>
<feature type="short sequence motif" description="'KMSKS' region" evidence="10">
    <location>
        <begin position="637"/>
        <end position="641"/>
    </location>
</feature>
<evidence type="ECO:0000313" key="15">
    <source>
        <dbReference type="EMBL" id="BDG09732.1"/>
    </source>
</evidence>
<evidence type="ECO:0000256" key="9">
    <source>
        <dbReference type="ARBA" id="ARBA00048359"/>
    </source>
</evidence>
<evidence type="ECO:0000256" key="6">
    <source>
        <dbReference type="ARBA" id="ARBA00022917"/>
    </source>
</evidence>
<dbReference type="InterPro" id="IPR001412">
    <property type="entry name" value="aa-tRNA-synth_I_CS"/>
</dbReference>
<feature type="binding site" evidence="10">
    <location>
        <position position="923"/>
    </location>
    <ligand>
        <name>Zn(2+)</name>
        <dbReference type="ChEBI" id="CHEBI:29105"/>
    </ligand>
</feature>
<dbReference type="Pfam" id="PF08264">
    <property type="entry name" value="Anticodon_1"/>
    <property type="match status" value="1"/>
</dbReference>
<dbReference type="InterPro" id="IPR013155">
    <property type="entry name" value="M/V/L/I-tRNA-synth_anticd-bd"/>
</dbReference>
<keyword evidence="5 10" id="KW-0067">ATP-binding</keyword>
<keyword evidence="10" id="KW-0862">Zinc</keyword>
<dbReference type="PANTHER" id="PTHR42765:SF1">
    <property type="entry name" value="ISOLEUCINE--TRNA LIGASE, MITOCHONDRIAL"/>
    <property type="match status" value="1"/>
</dbReference>
<keyword evidence="7 10" id="KW-0030">Aminoacyl-tRNA synthetase</keyword>
<dbReference type="CDD" id="cd07960">
    <property type="entry name" value="Anticodon_Ia_Ile_BEm"/>
    <property type="match status" value="1"/>
</dbReference>
<dbReference type="InterPro" id="IPR023585">
    <property type="entry name" value="Ile-tRNA-ligase_type1"/>
</dbReference>
<feature type="binding site" evidence="10">
    <location>
        <position position="920"/>
    </location>
    <ligand>
        <name>Zn(2+)</name>
        <dbReference type="ChEBI" id="CHEBI:29105"/>
    </ligand>
</feature>
<sequence>MAADYKSTVNLPRTDFPMKANLPQREPEILRDWEERRVFEKLVEQNVARGAPRFVFHDGPPYANGDIHMGHALNKVLKDVIAKYRNMKGEACDYLHGSDCHGLPIELKVDKELGPKKRDMDKPAIIAACRAYAKKWIKKQNEQFRRLGLMGRWEGYATMNPPYEAEIVRTFARAAEKGYLFRGKKPVYWCITDRTALAEAEVEYEEHTSPSIHVAFDLLSPLPDPKLAGKPARLVIWTTTPWTLPANLAVSAHPDFTYVAYQLGAQVVVVAKDLLPAFLAACAPEELKLADAPTPHTPAAHEAATGGGGAVAAAALAHPERILAHFDGKALEGLEYQHPFIDRRCPVILGEHVTLEAGTGLVHTAPGHGQEDYQVGLKYGLAVLNPVDGAGRFTAEAGKYAGQKIFEANPVIVADLAASGHLLSNPKASLRHSYPHCWRCHHPVVFRATDQWFLSLEHDELRRRTLEEIDRVRWIPSWGRERIYSMIQNRPDWCLSRQRTWGVPIPVFYCDGCDEPLVSPAVMGRVAEAFETEGIEAWYRHAPADFTGDAKCAKCGGTHFRREQDILDVWWDSGVSWAAVAAKTPSMGVPTDLYLEGSDQHRGWFHSSLLTSMAIRGNAPYKAVLTHGFVVDGQGKAMSKSLGNGIPPEDIIKKHGAEVLRLWVAASDYRDDVRLSDEILNGLAEGYRKIRNTLRWALGNLEGFDPARHALPEAELLPIDRWALSRLAAWVEKVTQAYEDYEFHLAYHATIQFCAVELSAFYFDVIKDRLYTAKADGPARRSAQTALHAVASDLVRLLAPILSFTASEAWGHLPGEKAETVFLAGLPKRARPQGAEALEARYAKLAEVRAAVQKALEEERKQKKIGSGLEAMVTVTAEGEQLALLREAAAELPTLFIVSKVALAEGPFAVAVAPAPGRKCARCWVYAEDVGASPAHPEVCGKCAAALA</sequence>
<dbReference type="PROSITE" id="PS00178">
    <property type="entry name" value="AA_TRNA_LIGASE_I"/>
    <property type="match status" value="1"/>
</dbReference>
<feature type="binding site" evidence="10">
    <location>
        <position position="940"/>
    </location>
    <ligand>
        <name>Zn(2+)</name>
        <dbReference type="ChEBI" id="CHEBI:29105"/>
    </ligand>
</feature>
<feature type="binding site" evidence="10">
    <location>
        <position position="943"/>
    </location>
    <ligand>
        <name>Zn(2+)</name>
        <dbReference type="ChEBI" id="CHEBI:29105"/>
    </ligand>
</feature>
<evidence type="ECO:0000256" key="1">
    <source>
        <dbReference type="ARBA" id="ARBA00006887"/>
    </source>
</evidence>
<dbReference type="Gene3D" id="3.90.740.10">
    <property type="entry name" value="Valyl/Leucyl/Isoleucyl-tRNA synthetase, editing domain"/>
    <property type="match status" value="1"/>
</dbReference>
<dbReference type="PANTHER" id="PTHR42765">
    <property type="entry name" value="SOLEUCYL-TRNA SYNTHETASE"/>
    <property type="match status" value="1"/>
</dbReference>
<dbReference type="SUPFAM" id="SSF50677">
    <property type="entry name" value="ValRS/IleRS/LeuRS editing domain"/>
    <property type="match status" value="1"/>
</dbReference>
<comment type="subunit">
    <text evidence="10">Monomer.</text>
</comment>
<keyword evidence="11" id="KW-0175">Coiled coil</keyword>
<dbReference type="SUPFAM" id="SSF52374">
    <property type="entry name" value="Nucleotidylyl transferase"/>
    <property type="match status" value="1"/>
</dbReference>
<feature type="domain" description="Methionyl/Valyl/Leucyl/Isoleucyl-tRNA synthetase anticodon-binding" evidence="14">
    <location>
        <begin position="720"/>
        <end position="873"/>
    </location>
</feature>
<comment type="catalytic activity">
    <reaction evidence="9 10">
        <text>tRNA(Ile) + L-isoleucine + ATP = L-isoleucyl-tRNA(Ile) + AMP + diphosphate</text>
        <dbReference type="Rhea" id="RHEA:11060"/>
        <dbReference type="Rhea" id="RHEA-COMP:9666"/>
        <dbReference type="Rhea" id="RHEA-COMP:9695"/>
        <dbReference type="ChEBI" id="CHEBI:30616"/>
        <dbReference type="ChEBI" id="CHEBI:33019"/>
        <dbReference type="ChEBI" id="CHEBI:58045"/>
        <dbReference type="ChEBI" id="CHEBI:78442"/>
        <dbReference type="ChEBI" id="CHEBI:78528"/>
        <dbReference type="ChEBI" id="CHEBI:456215"/>
        <dbReference type="EC" id="6.1.1.5"/>
    </reaction>
</comment>
<evidence type="ECO:0000256" key="4">
    <source>
        <dbReference type="ARBA" id="ARBA00022741"/>
    </source>
</evidence>
<dbReference type="InterPro" id="IPR050081">
    <property type="entry name" value="Ile-tRNA_ligase"/>
</dbReference>
<dbReference type="InterPro" id="IPR010663">
    <property type="entry name" value="Znf_FPG/IleRS"/>
</dbReference>
<dbReference type="EMBL" id="AP025592">
    <property type="protein sequence ID" value="BDG09732.1"/>
    <property type="molecule type" value="Genomic_DNA"/>
</dbReference>
<dbReference type="Pfam" id="PF00133">
    <property type="entry name" value="tRNA-synt_1"/>
    <property type="match status" value="1"/>
</dbReference>
<dbReference type="PRINTS" id="PR00984">
    <property type="entry name" value="TRNASYNTHILE"/>
</dbReference>
<dbReference type="GO" id="GO:0016874">
    <property type="term" value="F:ligase activity"/>
    <property type="evidence" value="ECO:0007669"/>
    <property type="project" value="UniProtKB-KW"/>
</dbReference>
<feature type="short sequence motif" description="'HIGH' region" evidence="10">
    <location>
        <begin position="61"/>
        <end position="71"/>
    </location>
</feature>
<evidence type="ECO:0000259" key="13">
    <source>
        <dbReference type="Pfam" id="PF06827"/>
    </source>
</evidence>
<dbReference type="Proteomes" id="UP001162734">
    <property type="component" value="Chromosome"/>
</dbReference>
<dbReference type="InterPro" id="IPR009080">
    <property type="entry name" value="tRNAsynth_Ia_anticodon-bd"/>
</dbReference>
<reference evidence="16" key="1">
    <citation type="journal article" date="2022" name="Int. J. Syst. Evol. Microbiol.">
        <title>Anaeromyxobacter oryzae sp. nov., Anaeromyxobacter diazotrophicus sp. nov. and Anaeromyxobacter paludicola sp. nov., isolated from paddy soils.</title>
        <authorList>
            <person name="Itoh H."/>
            <person name="Xu Z."/>
            <person name="Mise K."/>
            <person name="Masuda Y."/>
            <person name="Ushijima N."/>
            <person name="Hayakawa C."/>
            <person name="Shiratori Y."/>
            <person name="Senoo K."/>
        </authorList>
    </citation>
    <scope>NUCLEOTIDE SEQUENCE [LARGE SCALE GENOMIC DNA]</scope>
    <source>
        <strain evidence="16">Red630</strain>
    </source>
</reference>
<evidence type="ECO:0000256" key="11">
    <source>
        <dbReference type="SAM" id="Coils"/>
    </source>
</evidence>
<comment type="subcellular location">
    <subcellularLocation>
        <location evidence="10">Cytoplasm</location>
    </subcellularLocation>
</comment>
<feature type="domain" description="Zinc finger FPG/IleRS-type" evidence="13">
    <location>
        <begin position="919"/>
        <end position="944"/>
    </location>
</feature>
<accession>A0ABM7XCZ3</accession>
<keyword evidence="16" id="KW-1185">Reference proteome</keyword>
<evidence type="ECO:0000259" key="12">
    <source>
        <dbReference type="Pfam" id="PF00133"/>
    </source>
</evidence>
<evidence type="ECO:0000259" key="14">
    <source>
        <dbReference type="Pfam" id="PF08264"/>
    </source>
</evidence>
<feature type="binding site" evidence="10">
    <location>
        <position position="640"/>
    </location>
    <ligand>
        <name>ATP</name>
        <dbReference type="ChEBI" id="CHEBI:30616"/>
    </ligand>
</feature>
<dbReference type="InterPro" id="IPR002300">
    <property type="entry name" value="aa-tRNA-synth_Ia"/>
</dbReference>
<keyword evidence="4 10" id="KW-0547">Nucleotide-binding</keyword>
<dbReference type="HAMAP" id="MF_02002">
    <property type="entry name" value="Ile_tRNA_synth_type1"/>
    <property type="match status" value="1"/>
</dbReference>
<evidence type="ECO:0000256" key="3">
    <source>
        <dbReference type="ARBA" id="ARBA00022598"/>
    </source>
</evidence>
<dbReference type="Gene3D" id="3.40.50.620">
    <property type="entry name" value="HUPs"/>
    <property type="match status" value="2"/>
</dbReference>
<dbReference type="Gene3D" id="1.10.730.20">
    <property type="match status" value="1"/>
</dbReference>
<organism evidence="15 16">
    <name type="scientific">Anaeromyxobacter paludicola</name>
    <dbReference type="NCBI Taxonomy" id="2918171"/>
    <lineage>
        <taxon>Bacteria</taxon>
        <taxon>Pseudomonadati</taxon>
        <taxon>Myxococcota</taxon>
        <taxon>Myxococcia</taxon>
        <taxon>Myxococcales</taxon>
        <taxon>Cystobacterineae</taxon>
        <taxon>Anaeromyxobacteraceae</taxon>
        <taxon>Anaeromyxobacter</taxon>
    </lineage>
</organism>
<keyword evidence="6 10" id="KW-0648">Protein biosynthesis</keyword>
<evidence type="ECO:0000256" key="8">
    <source>
        <dbReference type="ARBA" id="ARBA00025217"/>
    </source>
</evidence>